<dbReference type="InterPro" id="IPR024983">
    <property type="entry name" value="CHAT_dom"/>
</dbReference>
<feature type="compositionally biased region" description="Pro residues" evidence="1">
    <location>
        <begin position="644"/>
        <end position="654"/>
    </location>
</feature>
<dbReference type="SUPFAM" id="SSF50998">
    <property type="entry name" value="Quinoprotein alcohol dehydrogenase-like"/>
    <property type="match status" value="1"/>
</dbReference>
<proteinExistence type="predicted"/>
<accession>A0ABU0SQR6</accession>
<reference evidence="3 4" key="1">
    <citation type="submission" date="2023-07" db="EMBL/GenBank/DDBJ databases">
        <title>Comparative genomics of wheat-associated soil bacteria to identify genetic determinants of phenazine resistance.</title>
        <authorList>
            <person name="Mouncey N."/>
        </authorList>
    </citation>
    <scope>NUCLEOTIDE SEQUENCE [LARGE SCALE GENOMIC DNA]</scope>
    <source>
        <strain evidence="3 4">V2I4</strain>
    </source>
</reference>
<feature type="compositionally biased region" description="Basic and acidic residues" evidence="1">
    <location>
        <begin position="996"/>
        <end position="1006"/>
    </location>
</feature>
<evidence type="ECO:0000313" key="3">
    <source>
        <dbReference type="EMBL" id="MDQ1025905.1"/>
    </source>
</evidence>
<dbReference type="InterPro" id="IPR011990">
    <property type="entry name" value="TPR-like_helical_dom_sf"/>
</dbReference>
<feature type="domain" description="CHAT" evidence="2">
    <location>
        <begin position="75"/>
        <end position="343"/>
    </location>
</feature>
<feature type="compositionally biased region" description="Low complexity" evidence="1">
    <location>
        <begin position="655"/>
        <end position="669"/>
    </location>
</feature>
<feature type="compositionally biased region" description="Low complexity" evidence="1">
    <location>
        <begin position="558"/>
        <end position="570"/>
    </location>
</feature>
<dbReference type="Pfam" id="PF12770">
    <property type="entry name" value="CHAT"/>
    <property type="match status" value="1"/>
</dbReference>
<dbReference type="SUPFAM" id="SSF48452">
    <property type="entry name" value="TPR-like"/>
    <property type="match status" value="1"/>
</dbReference>
<organism evidence="3 4">
    <name type="scientific">Streptomyces umbrinus</name>
    <dbReference type="NCBI Taxonomy" id="67370"/>
    <lineage>
        <taxon>Bacteria</taxon>
        <taxon>Bacillati</taxon>
        <taxon>Actinomycetota</taxon>
        <taxon>Actinomycetes</taxon>
        <taxon>Kitasatosporales</taxon>
        <taxon>Streptomycetaceae</taxon>
        <taxon>Streptomyces</taxon>
        <taxon>Streptomyces phaeochromogenes group</taxon>
    </lineage>
</organism>
<evidence type="ECO:0000256" key="1">
    <source>
        <dbReference type="SAM" id="MobiDB-lite"/>
    </source>
</evidence>
<feature type="compositionally biased region" description="Basic and acidic residues" evidence="1">
    <location>
        <begin position="977"/>
        <end position="989"/>
    </location>
</feature>
<dbReference type="PANTHER" id="PTHR19879">
    <property type="entry name" value="TRANSCRIPTION INITIATION FACTOR TFIID"/>
    <property type="match status" value="1"/>
</dbReference>
<dbReference type="RefSeq" id="WP_307521209.1">
    <property type="nucleotide sequence ID" value="NZ_JAUSZI010000002.1"/>
</dbReference>
<feature type="compositionally biased region" description="Basic and acidic residues" evidence="1">
    <location>
        <begin position="594"/>
        <end position="603"/>
    </location>
</feature>
<evidence type="ECO:0000313" key="4">
    <source>
        <dbReference type="Proteomes" id="UP001230328"/>
    </source>
</evidence>
<dbReference type="Proteomes" id="UP001230328">
    <property type="component" value="Unassembled WGS sequence"/>
</dbReference>
<dbReference type="InterPro" id="IPR001680">
    <property type="entry name" value="WD40_rpt"/>
</dbReference>
<dbReference type="EMBL" id="JAUSZI010000002">
    <property type="protein sequence ID" value="MDQ1025905.1"/>
    <property type="molecule type" value="Genomic_DNA"/>
</dbReference>
<name>A0ABU0SQR6_9ACTN</name>
<evidence type="ECO:0000259" key="2">
    <source>
        <dbReference type="Pfam" id="PF12770"/>
    </source>
</evidence>
<dbReference type="SMART" id="SM00320">
    <property type="entry name" value="WD40"/>
    <property type="match status" value="6"/>
</dbReference>
<dbReference type="InterPro" id="IPR015943">
    <property type="entry name" value="WD40/YVTN_repeat-like_dom_sf"/>
</dbReference>
<keyword evidence="4" id="KW-1185">Reference proteome</keyword>
<sequence>MKVLNFQVEIGAGGPQGYEVTLRGPDGAETAALSKLPLRPDELRRLAARVPDAVLSSSAQLRRTVSAEERPVQELGRLLFDALLPGDGRALFAAARHRAAQEERQLRMVLRVRPPELAGLPWEFLYDDGQGSYVCPTTPLVRHPQVAAPQRPLRVAPPLRVLCMAARPDDLEPLALSTERQRLHSALAGLEQEGLIELGWTAGETWRDLRTALRRTGEGQWHVFHFIGHGGFDATAQEGTLALADEEGGTYHLGAENLTMVLESMPSLRLVVLNACETGRSSALDPFSSVAGALMRRGVPAALAMQFPISDRAAVEFSRTFYEGLAHRLPVDAAVTEARQAIRLTLPGTLEWGTPVLYMRSLDGLLFDLRDSPKAEAREQAQADSRELHDLYVQGLAALYTRRWDDAVAAFRAVVAQDGTYKDSRARLAEVLRSRRLEALFAAGTGAAEFGHWAAAVEHLEAVVAAEPDYRDARRRLEEARQQLARTALRAEIADLHRAGQWEAVLAVGERLARLSPQDADPDGLVTRAARELGAVASDRETGEEKPGTRHGERDEAGAQAQAPDADAQATVVMPGSVPVEPPDRNLLPGVGDEPARWVRGFEPEPGQVRGAPARPGASRAEDSRRVGAARGEPATKPDEPVRSPQPQPQPQRKPQPQRQPQQKPQAAPGGSGSGPQDVVLSEWPRPTAFAFSRDGSRVAVGYEGRRAVVADLGGNLLAHVRHPVAWQSAFATAKRAGAPVTGVALTPDGNHLATAVGPVVRIWSVAREAELQQLKFDDEVRAMVFSPSGHRVVFATASGTAYVWNTRTASTQVRMDLGTCPYRMSCAPGGLRLVTAGADGARVWNIASGERLAEIASGTEVLDAVFSPDGTTLATGGADSGAGIFDTRSGAEVLRLTGTGSVSRVAYDREGARLLTVVGLTVRMWDTTTGEALAGHRYTPDWFVHAVAFGPDRQARALARTGDALWLRRVGDGGRDAHWPSRTDDGGRETSWPSRSDDEGEVSHD</sequence>
<gene>
    <name evidence="3" type="ORF">QF035_003487</name>
</gene>
<dbReference type="Gene3D" id="1.25.40.10">
    <property type="entry name" value="Tetratricopeptide repeat domain"/>
    <property type="match status" value="1"/>
</dbReference>
<comment type="caution">
    <text evidence="3">The sequence shown here is derived from an EMBL/GenBank/DDBJ whole genome shotgun (WGS) entry which is preliminary data.</text>
</comment>
<dbReference type="PANTHER" id="PTHR19879:SF9">
    <property type="entry name" value="TRANSCRIPTION INITIATION FACTOR TFIID SUBUNIT 5"/>
    <property type="match status" value="1"/>
</dbReference>
<dbReference type="Pfam" id="PF00400">
    <property type="entry name" value="WD40"/>
    <property type="match status" value="1"/>
</dbReference>
<dbReference type="Gene3D" id="2.130.10.10">
    <property type="entry name" value="YVTN repeat-like/Quinoprotein amine dehydrogenase"/>
    <property type="match status" value="2"/>
</dbReference>
<feature type="compositionally biased region" description="Basic and acidic residues" evidence="1">
    <location>
        <begin position="538"/>
        <end position="557"/>
    </location>
</feature>
<protein>
    <recommendedName>
        <fullName evidence="2">CHAT domain-containing protein</fullName>
    </recommendedName>
</protein>
<dbReference type="InterPro" id="IPR011047">
    <property type="entry name" value="Quinoprotein_ADH-like_sf"/>
</dbReference>
<feature type="compositionally biased region" description="Low complexity" evidence="1">
    <location>
        <begin position="610"/>
        <end position="619"/>
    </location>
</feature>
<feature type="region of interest" description="Disordered" evidence="1">
    <location>
        <begin position="977"/>
        <end position="1006"/>
    </location>
</feature>
<feature type="region of interest" description="Disordered" evidence="1">
    <location>
        <begin position="532"/>
        <end position="681"/>
    </location>
</feature>